<protein>
    <submittedName>
        <fullName evidence="2">Uncharacterized protein</fullName>
    </submittedName>
</protein>
<reference evidence="3" key="2">
    <citation type="submission" date="2013-12" db="EMBL/GenBank/DDBJ databases">
        <authorList>
            <person name="Yu Y."/>
            <person name="Lee S."/>
            <person name="de Baynast K."/>
            <person name="Wissotski M."/>
            <person name="Liu L."/>
            <person name="Talag J."/>
            <person name="Goicoechea J."/>
            <person name="Angelova A."/>
            <person name="Jetty R."/>
            <person name="Kudrna D."/>
            <person name="Golser W."/>
            <person name="Rivera L."/>
            <person name="Zhang J."/>
            <person name="Wing R."/>
        </authorList>
    </citation>
    <scope>NUCLEOTIDE SEQUENCE</scope>
</reference>
<dbReference type="AlphaFoldDB" id="A0A0D9WRJ7"/>
<keyword evidence="1" id="KW-0472">Membrane</keyword>
<accession>A0A0D9WRJ7</accession>
<evidence type="ECO:0000313" key="3">
    <source>
        <dbReference type="Proteomes" id="UP000032180"/>
    </source>
</evidence>
<reference evidence="2 3" key="1">
    <citation type="submission" date="2012-08" db="EMBL/GenBank/DDBJ databases">
        <title>Oryza genome evolution.</title>
        <authorList>
            <person name="Wing R.A."/>
        </authorList>
    </citation>
    <scope>NUCLEOTIDE SEQUENCE</scope>
</reference>
<feature type="transmembrane region" description="Helical" evidence="1">
    <location>
        <begin position="12"/>
        <end position="30"/>
    </location>
</feature>
<proteinExistence type="predicted"/>
<dbReference type="Proteomes" id="UP000032180">
    <property type="component" value="Chromosome 6"/>
</dbReference>
<keyword evidence="1" id="KW-0812">Transmembrane</keyword>
<dbReference type="EnsemblPlants" id="LPERR06G16060.1">
    <property type="protein sequence ID" value="LPERR06G16060.1"/>
    <property type="gene ID" value="LPERR06G16060"/>
</dbReference>
<reference evidence="2" key="3">
    <citation type="submission" date="2015-04" db="UniProtKB">
        <authorList>
            <consortium name="EnsemblPlants"/>
        </authorList>
    </citation>
    <scope>IDENTIFICATION</scope>
</reference>
<sequence length="69" mass="7431">MPAITSTSRLGIIILFLLQILVVAGGLLDIDKPKPFFGLDSLLPGRKSSTILVLTPIDDRGGTGPYNHW</sequence>
<evidence type="ECO:0000313" key="2">
    <source>
        <dbReference type="EnsemblPlants" id="LPERR06G16060.1"/>
    </source>
</evidence>
<keyword evidence="1" id="KW-1133">Transmembrane helix</keyword>
<dbReference type="Gramene" id="LPERR06G16060.1">
    <property type="protein sequence ID" value="LPERR06G16060.1"/>
    <property type="gene ID" value="LPERR06G16060"/>
</dbReference>
<dbReference type="HOGENOM" id="CLU_2779512_0_0_1"/>
<keyword evidence="3" id="KW-1185">Reference proteome</keyword>
<name>A0A0D9WRJ7_9ORYZ</name>
<evidence type="ECO:0000256" key="1">
    <source>
        <dbReference type="SAM" id="Phobius"/>
    </source>
</evidence>
<organism evidence="2 3">
    <name type="scientific">Leersia perrieri</name>
    <dbReference type="NCBI Taxonomy" id="77586"/>
    <lineage>
        <taxon>Eukaryota</taxon>
        <taxon>Viridiplantae</taxon>
        <taxon>Streptophyta</taxon>
        <taxon>Embryophyta</taxon>
        <taxon>Tracheophyta</taxon>
        <taxon>Spermatophyta</taxon>
        <taxon>Magnoliopsida</taxon>
        <taxon>Liliopsida</taxon>
        <taxon>Poales</taxon>
        <taxon>Poaceae</taxon>
        <taxon>BOP clade</taxon>
        <taxon>Oryzoideae</taxon>
        <taxon>Oryzeae</taxon>
        <taxon>Oryzinae</taxon>
        <taxon>Leersia</taxon>
    </lineage>
</organism>